<organism evidence="1 2">
    <name type="scientific">Mikania micrantha</name>
    <name type="common">bitter vine</name>
    <dbReference type="NCBI Taxonomy" id="192012"/>
    <lineage>
        <taxon>Eukaryota</taxon>
        <taxon>Viridiplantae</taxon>
        <taxon>Streptophyta</taxon>
        <taxon>Embryophyta</taxon>
        <taxon>Tracheophyta</taxon>
        <taxon>Spermatophyta</taxon>
        <taxon>Magnoliopsida</taxon>
        <taxon>eudicotyledons</taxon>
        <taxon>Gunneridae</taxon>
        <taxon>Pentapetalae</taxon>
        <taxon>asterids</taxon>
        <taxon>campanulids</taxon>
        <taxon>Asterales</taxon>
        <taxon>Asteraceae</taxon>
        <taxon>Asteroideae</taxon>
        <taxon>Heliantheae alliance</taxon>
        <taxon>Eupatorieae</taxon>
        <taxon>Mikania</taxon>
    </lineage>
</organism>
<accession>A0A5N6PXV6</accession>
<name>A0A5N6PXV6_9ASTR</name>
<evidence type="ECO:0000313" key="1">
    <source>
        <dbReference type="EMBL" id="KAD7117410.1"/>
    </source>
</evidence>
<keyword evidence="2" id="KW-1185">Reference proteome</keyword>
<sequence length="105" mass="11932">MSITRQWQSIGQYCTHSDLQSGWPPKRDGWGLSGPNSTIQDYHARRYALLTLPSSFSKLQGLQEHFKLQGKASLMIPGGLGVVYRNFWSTCGEEIRGKMEEIEQK</sequence>
<dbReference type="Proteomes" id="UP000326396">
    <property type="component" value="Linkage Group LG10"/>
</dbReference>
<dbReference type="AlphaFoldDB" id="A0A5N6PXV6"/>
<proteinExistence type="predicted"/>
<protein>
    <submittedName>
        <fullName evidence="1">Uncharacterized protein</fullName>
    </submittedName>
</protein>
<evidence type="ECO:0000313" key="2">
    <source>
        <dbReference type="Proteomes" id="UP000326396"/>
    </source>
</evidence>
<comment type="caution">
    <text evidence="1">The sequence shown here is derived from an EMBL/GenBank/DDBJ whole genome shotgun (WGS) entry which is preliminary data.</text>
</comment>
<dbReference type="EMBL" id="SZYD01000002">
    <property type="protein sequence ID" value="KAD7117410.1"/>
    <property type="molecule type" value="Genomic_DNA"/>
</dbReference>
<gene>
    <name evidence="1" type="ORF">E3N88_04678</name>
</gene>
<reference evidence="1 2" key="1">
    <citation type="submission" date="2019-05" db="EMBL/GenBank/DDBJ databases">
        <title>Mikania micrantha, genome provides insights into the molecular mechanism of rapid growth.</title>
        <authorList>
            <person name="Liu B."/>
        </authorList>
    </citation>
    <scope>NUCLEOTIDE SEQUENCE [LARGE SCALE GENOMIC DNA]</scope>
    <source>
        <strain evidence="1">NLD-2019</strain>
        <tissue evidence="1">Leaf</tissue>
    </source>
</reference>